<evidence type="ECO:0000313" key="1">
    <source>
        <dbReference type="EMBL" id="KAF2177456.1"/>
    </source>
</evidence>
<dbReference type="Proteomes" id="UP000800200">
    <property type="component" value="Unassembled WGS sequence"/>
</dbReference>
<keyword evidence="2" id="KW-1185">Reference proteome</keyword>
<reference evidence="1" key="1">
    <citation type="journal article" date="2020" name="Stud. Mycol.">
        <title>101 Dothideomycetes genomes: a test case for predicting lifestyles and emergence of pathogens.</title>
        <authorList>
            <person name="Haridas S."/>
            <person name="Albert R."/>
            <person name="Binder M."/>
            <person name="Bloem J."/>
            <person name="Labutti K."/>
            <person name="Salamov A."/>
            <person name="Andreopoulos B."/>
            <person name="Baker S."/>
            <person name="Barry K."/>
            <person name="Bills G."/>
            <person name="Bluhm B."/>
            <person name="Cannon C."/>
            <person name="Castanera R."/>
            <person name="Culley D."/>
            <person name="Daum C."/>
            <person name="Ezra D."/>
            <person name="Gonzalez J."/>
            <person name="Henrissat B."/>
            <person name="Kuo A."/>
            <person name="Liang C."/>
            <person name="Lipzen A."/>
            <person name="Lutzoni F."/>
            <person name="Magnuson J."/>
            <person name="Mondo S."/>
            <person name="Nolan M."/>
            <person name="Ohm R."/>
            <person name="Pangilinan J."/>
            <person name="Park H.-J."/>
            <person name="Ramirez L."/>
            <person name="Alfaro M."/>
            <person name="Sun H."/>
            <person name="Tritt A."/>
            <person name="Yoshinaga Y."/>
            <person name="Zwiers L.-H."/>
            <person name="Turgeon B."/>
            <person name="Goodwin S."/>
            <person name="Spatafora J."/>
            <person name="Crous P."/>
            <person name="Grigoriev I."/>
        </authorList>
    </citation>
    <scope>NUCLEOTIDE SEQUENCE</scope>
    <source>
        <strain evidence="1">CBS 207.26</strain>
    </source>
</reference>
<proteinExistence type="predicted"/>
<dbReference type="InterPro" id="IPR036770">
    <property type="entry name" value="Ankyrin_rpt-contain_sf"/>
</dbReference>
<dbReference type="AlphaFoldDB" id="A0A6A6DIR7"/>
<evidence type="ECO:0000313" key="2">
    <source>
        <dbReference type="Proteomes" id="UP000800200"/>
    </source>
</evidence>
<dbReference type="SUPFAM" id="SSF48403">
    <property type="entry name" value="Ankyrin repeat"/>
    <property type="match status" value="1"/>
</dbReference>
<gene>
    <name evidence="1" type="ORF">K469DRAFT_696630</name>
</gene>
<sequence>MAHKENHHPLLNLLIRLQDPKPRRENFDLTLQQYENLPPLYLVLRMNSDTVEALLTLCNLHQKDINGRTLPHPAAYAGLSEYDNYLGLEKVKLEATDSERLTAPATAVSEGHSEGHRASVCELEKSFYILGLLLEHKTMRDVPHSYNASVNGRAEVIHLLIDAGAKFQDKYYLECTALMASAKKGSPAGERQLVAYGANTNTSSTNH</sequence>
<accession>A0A6A6DIR7</accession>
<organism evidence="1 2">
    <name type="scientific">Zopfia rhizophila CBS 207.26</name>
    <dbReference type="NCBI Taxonomy" id="1314779"/>
    <lineage>
        <taxon>Eukaryota</taxon>
        <taxon>Fungi</taxon>
        <taxon>Dikarya</taxon>
        <taxon>Ascomycota</taxon>
        <taxon>Pezizomycotina</taxon>
        <taxon>Dothideomycetes</taxon>
        <taxon>Dothideomycetes incertae sedis</taxon>
        <taxon>Zopfiaceae</taxon>
        <taxon>Zopfia</taxon>
    </lineage>
</organism>
<protein>
    <submittedName>
        <fullName evidence="1">Uncharacterized protein</fullName>
    </submittedName>
</protein>
<dbReference type="Gene3D" id="1.25.40.20">
    <property type="entry name" value="Ankyrin repeat-containing domain"/>
    <property type="match status" value="2"/>
</dbReference>
<dbReference type="EMBL" id="ML994688">
    <property type="protein sequence ID" value="KAF2177456.1"/>
    <property type="molecule type" value="Genomic_DNA"/>
</dbReference>
<name>A0A6A6DIR7_9PEZI</name>